<evidence type="ECO:0000313" key="14">
    <source>
        <dbReference type="EMBL" id="GGB89552.1"/>
    </source>
</evidence>
<evidence type="ECO:0000256" key="2">
    <source>
        <dbReference type="ARBA" id="ARBA00022603"/>
    </source>
</evidence>
<feature type="domain" description="HTH araC/xylS-type" evidence="13">
    <location>
        <begin position="114"/>
        <end position="212"/>
    </location>
</feature>
<keyword evidence="5" id="KW-0227">DNA damage</keyword>
<gene>
    <name evidence="14" type="ORF">GCM10011314_31740</name>
</gene>
<dbReference type="GO" id="GO:0006285">
    <property type="term" value="P:base-excision repair, AP site formation"/>
    <property type="evidence" value="ECO:0007669"/>
    <property type="project" value="TreeGrafter"/>
</dbReference>
<organism evidence="14 15">
    <name type="scientific">Knoellia flava</name>
    <dbReference type="NCBI Taxonomy" id="913969"/>
    <lineage>
        <taxon>Bacteria</taxon>
        <taxon>Bacillati</taxon>
        <taxon>Actinomycetota</taxon>
        <taxon>Actinomycetes</taxon>
        <taxon>Micrococcales</taxon>
        <taxon>Intrasporangiaceae</taxon>
        <taxon>Knoellia</taxon>
    </lineage>
</organism>
<evidence type="ECO:0000256" key="6">
    <source>
        <dbReference type="ARBA" id="ARBA00022833"/>
    </source>
</evidence>
<dbReference type="SUPFAM" id="SSF57884">
    <property type="entry name" value="Ada DNA repair protein, N-terminal domain (N-Ada 10)"/>
    <property type="match status" value="1"/>
</dbReference>
<feature type="compositionally biased region" description="Polar residues" evidence="12">
    <location>
        <begin position="14"/>
        <end position="25"/>
    </location>
</feature>
<keyword evidence="10" id="KW-0804">Transcription</keyword>
<dbReference type="InterPro" id="IPR009057">
    <property type="entry name" value="Homeodomain-like_sf"/>
</dbReference>
<evidence type="ECO:0000256" key="11">
    <source>
        <dbReference type="ARBA" id="ARBA00023204"/>
    </source>
</evidence>
<dbReference type="EMBL" id="BMEA01000005">
    <property type="protein sequence ID" value="GGB89552.1"/>
    <property type="molecule type" value="Genomic_DNA"/>
</dbReference>
<accession>A0A8H9FUZ8</accession>
<sequence length="525" mass="54537">MTTQTANALDDPQLGSSTSPGSTQVRGAGLGFDAMYAAITGRDRRFDGTFYTAVHTTGIYCRPSCPARKPHARNVTFYPSAAAAQSSGYRACRRCVPEALPGSPWWNIPGSVAARALQLIEQGVVDEEGVNGLARRLGWSTRSVSRLLVEHTGASPIAHARARRARVAHALITGTDQPFSAIAFAAGFSSLRQFNDTVLTIYGTSPSRLRGSSASTAAAGAASTAQRGASTAPDGSGAALAAGTLRATLAYRPPLDWTGLLRWFEVRALAGTDRVTRSANDAGSYVLALALPHGAGVATLADDPDRSRVRADLDLEDLRDYGPACAVLRRLLDLDADPAAVDGHLGGLPALHPLVAATPGIRLPGAATPLEALLRALTGQQVSVAAGRAQLERLVLGSGDDDGATLRPFPTAAALLASGLEGFRGPAARRATLGDALRLADDGALDPARDPSDVADDLRRVKGVGGWTIAYTLLRGYGHPDVDLSTDRAVVDAATALGAGTPGTVLADATPWRSYAALHLWRLVA</sequence>
<dbReference type="FunFam" id="3.40.10.10:FF:000001">
    <property type="entry name" value="DNA-3-methyladenine glycosylase 2"/>
    <property type="match status" value="1"/>
</dbReference>
<reference evidence="14" key="2">
    <citation type="submission" date="2020-09" db="EMBL/GenBank/DDBJ databases">
        <authorList>
            <person name="Sun Q."/>
            <person name="Zhou Y."/>
        </authorList>
    </citation>
    <scope>NUCLEOTIDE SEQUENCE</scope>
    <source>
        <strain evidence="14">CGMCC 1.10749</strain>
    </source>
</reference>
<comment type="caution">
    <text evidence="14">The sequence shown here is derived from an EMBL/GenBank/DDBJ whole genome shotgun (WGS) entry which is preliminary data.</text>
</comment>
<evidence type="ECO:0000256" key="8">
    <source>
        <dbReference type="ARBA" id="ARBA00023125"/>
    </source>
</evidence>
<dbReference type="GO" id="GO:0043565">
    <property type="term" value="F:sequence-specific DNA binding"/>
    <property type="evidence" value="ECO:0007669"/>
    <property type="project" value="InterPro"/>
</dbReference>
<dbReference type="InterPro" id="IPR018060">
    <property type="entry name" value="HTH_AraC"/>
</dbReference>
<dbReference type="GO" id="GO:0032993">
    <property type="term" value="C:protein-DNA complex"/>
    <property type="evidence" value="ECO:0007669"/>
    <property type="project" value="TreeGrafter"/>
</dbReference>
<dbReference type="InterPro" id="IPR010316">
    <property type="entry name" value="AlkA_N"/>
</dbReference>
<name>A0A8H9FUZ8_9MICO</name>
<dbReference type="SUPFAM" id="SSF46689">
    <property type="entry name" value="Homeodomain-like"/>
    <property type="match status" value="1"/>
</dbReference>
<dbReference type="Gene3D" id="3.40.10.10">
    <property type="entry name" value="DNA Methylphosphotriester Repair Domain"/>
    <property type="match status" value="1"/>
</dbReference>
<dbReference type="SMART" id="SM01009">
    <property type="entry name" value="AlkA_N"/>
    <property type="match status" value="1"/>
</dbReference>
<dbReference type="RefSeq" id="WP_052117032.1">
    <property type="nucleotide sequence ID" value="NZ_BMEA01000005.1"/>
</dbReference>
<dbReference type="GO" id="GO:0003700">
    <property type="term" value="F:DNA-binding transcription factor activity"/>
    <property type="evidence" value="ECO:0007669"/>
    <property type="project" value="InterPro"/>
</dbReference>
<dbReference type="Pfam" id="PF06029">
    <property type="entry name" value="AlkA_N"/>
    <property type="match status" value="1"/>
</dbReference>
<feature type="region of interest" description="Disordered" evidence="12">
    <location>
        <begin position="1"/>
        <end position="25"/>
    </location>
</feature>
<dbReference type="PROSITE" id="PS00041">
    <property type="entry name" value="HTH_ARAC_FAMILY_1"/>
    <property type="match status" value="1"/>
</dbReference>
<evidence type="ECO:0000256" key="1">
    <source>
        <dbReference type="ARBA" id="ARBA00001947"/>
    </source>
</evidence>
<dbReference type="Gene3D" id="1.10.10.60">
    <property type="entry name" value="Homeodomain-like"/>
    <property type="match status" value="1"/>
</dbReference>
<dbReference type="InterPro" id="IPR037046">
    <property type="entry name" value="AlkA_N_sf"/>
</dbReference>
<keyword evidence="8" id="KW-0238">DNA-binding</keyword>
<protein>
    <submittedName>
        <fullName evidence="14">DNA-3-methyladenine glycosylase</fullName>
    </submittedName>
</protein>
<reference evidence="14" key="1">
    <citation type="journal article" date="2014" name="Int. J. Syst. Evol. Microbiol.">
        <title>Complete genome sequence of Corynebacterium casei LMG S-19264T (=DSM 44701T), isolated from a smear-ripened cheese.</title>
        <authorList>
            <consortium name="US DOE Joint Genome Institute (JGI-PGF)"/>
            <person name="Walter F."/>
            <person name="Albersmeier A."/>
            <person name="Kalinowski J."/>
            <person name="Ruckert C."/>
        </authorList>
    </citation>
    <scope>NUCLEOTIDE SEQUENCE</scope>
    <source>
        <strain evidence="14">CGMCC 1.10749</strain>
    </source>
</reference>
<dbReference type="SMART" id="SM00342">
    <property type="entry name" value="HTH_ARAC"/>
    <property type="match status" value="1"/>
</dbReference>
<dbReference type="Pfam" id="PF02805">
    <property type="entry name" value="Ada_Zn_binding"/>
    <property type="match status" value="1"/>
</dbReference>
<dbReference type="SUPFAM" id="SSF55945">
    <property type="entry name" value="TATA-box binding protein-like"/>
    <property type="match status" value="1"/>
</dbReference>
<evidence type="ECO:0000313" key="15">
    <source>
        <dbReference type="Proteomes" id="UP000628079"/>
    </source>
</evidence>
<dbReference type="PANTHER" id="PTHR43003">
    <property type="entry name" value="DNA-3-METHYLADENINE GLYCOSYLASE"/>
    <property type="match status" value="1"/>
</dbReference>
<dbReference type="GO" id="GO:0008270">
    <property type="term" value="F:zinc ion binding"/>
    <property type="evidence" value="ECO:0007669"/>
    <property type="project" value="InterPro"/>
</dbReference>
<dbReference type="Gene3D" id="3.30.310.20">
    <property type="entry name" value="DNA-3-methyladenine glycosylase AlkA, N-terminal domain"/>
    <property type="match status" value="1"/>
</dbReference>
<dbReference type="GO" id="GO:0043916">
    <property type="term" value="F:DNA-7-methylguanine glycosylase activity"/>
    <property type="evidence" value="ECO:0007669"/>
    <property type="project" value="TreeGrafter"/>
</dbReference>
<evidence type="ECO:0000256" key="5">
    <source>
        <dbReference type="ARBA" id="ARBA00022763"/>
    </source>
</evidence>
<dbReference type="Proteomes" id="UP000628079">
    <property type="component" value="Unassembled WGS sequence"/>
</dbReference>
<dbReference type="InterPro" id="IPR011257">
    <property type="entry name" value="DNA_glycosylase"/>
</dbReference>
<dbReference type="SUPFAM" id="SSF48150">
    <property type="entry name" value="DNA-glycosylase"/>
    <property type="match status" value="1"/>
</dbReference>
<dbReference type="GO" id="GO:0032131">
    <property type="term" value="F:alkylated DNA binding"/>
    <property type="evidence" value="ECO:0007669"/>
    <property type="project" value="TreeGrafter"/>
</dbReference>
<evidence type="ECO:0000256" key="12">
    <source>
        <dbReference type="SAM" id="MobiDB-lite"/>
    </source>
</evidence>
<keyword evidence="7" id="KW-0805">Transcription regulation</keyword>
<keyword evidence="6" id="KW-0862">Zinc</keyword>
<dbReference type="GO" id="GO:0006307">
    <property type="term" value="P:DNA alkylation repair"/>
    <property type="evidence" value="ECO:0007669"/>
    <property type="project" value="TreeGrafter"/>
</dbReference>
<keyword evidence="11" id="KW-0234">DNA repair</keyword>
<dbReference type="GO" id="GO:0008725">
    <property type="term" value="F:DNA-3-methyladenine glycosylase activity"/>
    <property type="evidence" value="ECO:0007669"/>
    <property type="project" value="TreeGrafter"/>
</dbReference>
<dbReference type="InterPro" id="IPR018062">
    <property type="entry name" value="HTH_AraC-typ_CS"/>
</dbReference>
<evidence type="ECO:0000256" key="9">
    <source>
        <dbReference type="ARBA" id="ARBA00023159"/>
    </source>
</evidence>
<evidence type="ECO:0000256" key="10">
    <source>
        <dbReference type="ARBA" id="ARBA00023163"/>
    </source>
</evidence>
<dbReference type="InterPro" id="IPR035451">
    <property type="entry name" value="Ada-like_dom_sf"/>
</dbReference>
<proteinExistence type="predicted"/>
<dbReference type="GO" id="GO:0008168">
    <property type="term" value="F:methyltransferase activity"/>
    <property type="evidence" value="ECO:0007669"/>
    <property type="project" value="UniProtKB-KW"/>
</dbReference>
<evidence type="ECO:0000256" key="4">
    <source>
        <dbReference type="ARBA" id="ARBA00022723"/>
    </source>
</evidence>
<evidence type="ECO:0000256" key="3">
    <source>
        <dbReference type="ARBA" id="ARBA00022679"/>
    </source>
</evidence>
<dbReference type="AlphaFoldDB" id="A0A8H9FUZ8"/>
<keyword evidence="9" id="KW-0010">Activator</keyword>
<evidence type="ECO:0000259" key="13">
    <source>
        <dbReference type="PROSITE" id="PS01124"/>
    </source>
</evidence>
<keyword evidence="3" id="KW-0808">Transferase</keyword>
<evidence type="ECO:0000256" key="7">
    <source>
        <dbReference type="ARBA" id="ARBA00023015"/>
    </source>
</evidence>
<dbReference type="PROSITE" id="PS01124">
    <property type="entry name" value="HTH_ARAC_FAMILY_2"/>
    <property type="match status" value="1"/>
</dbReference>
<dbReference type="Pfam" id="PF12833">
    <property type="entry name" value="HTH_18"/>
    <property type="match status" value="1"/>
</dbReference>
<dbReference type="Gene3D" id="1.10.340.30">
    <property type="entry name" value="Hypothetical protein, domain 2"/>
    <property type="match status" value="1"/>
</dbReference>
<dbReference type="PANTHER" id="PTHR43003:SF13">
    <property type="entry name" value="DNA-3-METHYLADENINE GLYCOSYLASE 2"/>
    <property type="match status" value="1"/>
</dbReference>
<dbReference type="InterPro" id="IPR004026">
    <property type="entry name" value="Ada_DNA_repair_Zn-bd"/>
</dbReference>
<keyword evidence="4" id="KW-0479">Metal-binding</keyword>
<dbReference type="GO" id="GO:0032259">
    <property type="term" value="P:methylation"/>
    <property type="evidence" value="ECO:0007669"/>
    <property type="project" value="UniProtKB-KW"/>
</dbReference>
<dbReference type="InterPro" id="IPR051912">
    <property type="entry name" value="Alkylbase_DNA_Glycosylase/TA"/>
</dbReference>
<comment type="cofactor">
    <cofactor evidence="1">
        <name>Zn(2+)</name>
        <dbReference type="ChEBI" id="CHEBI:29105"/>
    </cofactor>
</comment>
<dbReference type="GO" id="GO:0005737">
    <property type="term" value="C:cytoplasm"/>
    <property type="evidence" value="ECO:0007669"/>
    <property type="project" value="TreeGrafter"/>
</dbReference>
<keyword evidence="2" id="KW-0489">Methyltransferase</keyword>